<name>A0A927FCT4_9BACT</name>
<dbReference type="Proteomes" id="UP000622317">
    <property type="component" value="Unassembled WGS sequence"/>
</dbReference>
<protein>
    <submittedName>
        <fullName evidence="2">M48 family metallopeptidase</fullName>
    </submittedName>
</protein>
<dbReference type="AlphaFoldDB" id="A0A927FCT4"/>
<dbReference type="PANTHER" id="PTHR30399">
    <property type="entry name" value="UNCHARACTERIZED PROTEIN YGJP"/>
    <property type="match status" value="1"/>
</dbReference>
<proteinExistence type="predicted"/>
<evidence type="ECO:0000313" key="3">
    <source>
        <dbReference type="Proteomes" id="UP000622317"/>
    </source>
</evidence>
<organism evidence="2 3">
    <name type="scientific">Pelagicoccus enzymogenes</name>
    <dbReference type="NCBI Taxonomy" id="2773457"/>
    <lineage>
        <taxon>Bacteria</taxon>
        <taxon>Pseudomonadati</taxon>
        <taxon>Verrucomicrobiota</taxon>
        <taxon>Opitutia</taxon>
        <taxon>Puniceicoccales</taxon>
        <taxon>Pelagicoccaceae</taxon>
        <taxon>Pelagicoccus</taxon>
    </lineage>
</organism>
<dbReference type="PANTHER" id="PTHR30399:SF1">
    <property type="entry name" value="UTP PYROPHOSPHATASE"/>
    <property type="match status" value="1"/>
</dbReference>
<accession>A0A927FCT4</accession>
<dbReference type="Gene3D" id="3.30.2010.10">
    <property type="entry name" value="Metalloproteases ('zincins'), catalytic domain"/>
    <property type="match status" value="1"/>
</dbReference>
<keyword evidence="3" id="KW-1185">Reference proteome</keyword>
<dbReference type="RefSeq" id="WP_191618156.1">
    <property type="nucleotide sequence ID" value="NZ_JACYFG010000038.1"/>
</dbReference>
<comment type="caution">
    <text evidence="2">The sequence shown here is derived from an EMBL/GenBank/DDBJ whole genome shotgun (WGS) entry which is preliminary data.</text>
</comment>
<feature type="domain" description="YgjP-like metallopeptidase" evidence="1">
    <location>
        <begin position="24"/>
        <end position="228"/>
    </location>
</feature>
<reference evidence="2" key="1">
    <citation type="submission" date="2020-09" db="EMBL/GenBank/DDBJ databases">
        <title>Pelagicoccus enzymogenes sp. nov. with an EPS production, isolated from marine sediment.</title>
        <authorList>
            <person name="Feng X."/>
        </authorList>
    </citation>
    <scope>NUCLEOTIDE SEQUENCE</scope>
    <source>
        <strain evidence="2">NFK12</strain>
    </source>
</reference>
<evidence type="ECO:0000259" key="1">
    <source>
        <dbReference type="Pfam" id="PF01863"/>
    </source>
</evidence>
<sequence>MVEHLKLGDMSVDVERKAIKNVHLSVYPPAGRIRIAAPSEMEMDTIRIFALSKLSWIKKQQRRLNAQKREPKREYLERESHYLWGKRYLLSLAEVDAKPKVEVKHRKIVLTARPGASDGKRHQVMEAWYRQQLSEALPSVIAKWEKAIGVEVSEWQVRRMKTKWGSCIPQKAKVIVNLELAKKPKECLDYIVAHETVHLLEPTHNDRFKSLMNLFVPQWKEHRKVLNRIPVSHREWSY</sequence>
<dbReference type="InterPro" id="IPR002725">
    <property type="entry name" value="YgjP-like_metallopeptidase"/>
</dbReference>
<gene>
    <name evidence="2" type="ORF">IEN85_16255</name>
</gene>
<dbReference type="EMBL" id="JACYFG010000038">
    <property type="protein sequence ID" value="MBD5781053.1"/>
    <property type="molecule type" value="Genomic_DNA"/>
</dbReference>
<evidence type="ECO:0000313" key="2">
    <source>
        <dbReference type="EMBL" id="MBD5781053.1"/>
    </source>
</evidence>
<dbReference type="InterPro" id="IPR053136">
    <property type="entry name" value="UTP_pyrophosphatase-like"/>
</dbReference>
<dbReference type="Pfam" id="PF01863">
    <property type="entry name" value="YgjP-like"/>
    <property type="match status" value="1"/>
</dbReference>
<dbReference type="CDD" id="cd07344">
    <property type="entry name" value="M48_yhfN_like"/>
    <property type="match status" value="1"/>
</dbReference>